<evidence type="ECO:0000256" key="1">
    <source>
        <dbReference type="SAM" id="MobiDB-lite"/>
    </source>
</evidence>
<comment type="caution">
    <text evidence="2">The sequence shown here is derived from an EMBL/GenBank/DDBJ whole genome shotgun (WGS) entry which is preliminary data.</text>
</comment>
<dbReference type="STRING" id="94208.A0A2S4L3E1"/>
<protein>
    <recommendedName>
        <fullName evidence="4">Lea domain protein</fullName>
    </recommendedName>
</protein>
<dbReference type="OrthoDB" id="4023585at2759"/>
<dbReference type="EMBL" id="PKSG01000289">
    <property type="protein sequence ID" value="POR36960.1"/>
    <property type="molecule type" value="Genomic_DNA"/>
</dbReference>
<gene>
    <name evidence="2" type="ORF">TPAR_02847</name>
</gene>
<proteinExistence type="predicted"/>
<dbReference type="AlphaFoldDB" id="A0A2S4L3E1"/>
<accession>A0A2S4L3E1</accession>
<evidence type="ECO:0000313" key="3">
    <source>
        <dbReference type="Proteomes" id="UP000237481"/>
    </source>
</evidence>
<sequence length="101" mass="10569">MSAVSGRFLRLAVPVSRTFTVQAPRAFTTSAVVRKSASETIKDGLKSVDRAVCDKIVIPGLDAAARVKEGAKKMTKGQAAGKAEQLKGQAKGAAEQAKNKL</sequence>
<dbReference type="Proteomes" id="UP000237481">
    <property type="component" value="Unassembled WGS sequence"/>
</dbReference>
<evidence type="ECO:0000313" key="2">
    <source>
        <dbReference type="EMBL" id="POR36960.1"/>
    </source>
</evidence>
<feature type="compositionally biased region" description="Low complexity" evidence="1">
    <location>
        <begin position="87"/>
        <end position="101"/>
    </location>
</feature>
<name>A0A2S4L3E1_9HYPO</name>
<organism evidence="2 3">
    <name type="scientific">Tolypocladium paradoxum</name>
    <dbReference type="NCBI Taxonomy" id="94208"/>
    <lineage>
        <taxon>Eukaryota</taxon>
        <taxon>Fungi</taxon>
        <taxon>Dikarya</taxon>
        <taxon>Ascomycota</taxon>
        <taxon>Pezizomycotina</taxon>
        <taxon>Sordariomycetes</taxon>
        <taxon>Hypocreomycetidae</taxon>
        <taxon>Hypocreales</taxon>
        <taxon>Ophiocordycipitaceae</taxon>
        <taxon>Tolypocladium</taxon>
    </lineage>
</organism>
<evidence type="ECO:0008006" key="4">
    <source>
        <dbReference type="Google" id="ProtNLM"/>
    </source>
</evidence>
<reference evidence="2 3" key="1">
    <citation type="submission" date="2018-01" db="EMBL/GenBank/DDBJ databases">
        <title>Harnessing the power of phylogenomics to disentangle the directionality and signatures of interkingdom host jumping in the parasitic fungal genus Tolypocladium.</title>
        <authorList>
            <person name="Quandt C.A."/>
            <person name="Patterson W."/>
            <person name="Spatafora J.W."/>
        </authorList>
    </citation>
    <scope>NUCLEOTIDE SEQUENCE [LARGE SCALE GENOMIC DNA]</scope>
    <source>
        <strain evidence="2 3">NRBC 100945</strain>
    </source>
</reference>
<feature type="region of interest" description="Disordered" evidence="1">
    <location>
        <begin position="76"/>
        <end position="101"/>
    </location>
</feature>
<keyword evidence="3" id="KW-1185">Reference proteome</keyword>